<proteinExistence type="predicted"/>
<dbReference type="SUPFAM" id="SSF54909">
    <property type="entry name" value="Dimeric alpha+beta barrel"/>
    <property type="match status" value="1"/>
</dbReference>
<dbReference type="Gene3D" id="3.30.70.100">
    <property type="match status" value="1"/>
</dbReference>
<reference evidence="2 3" key="1">
    <citation type="submission" date="2020-04" db="EMBL/GenBank/DDBJ databases">
        <authorList>
            <person name="De Canck E."/>
        </authorList>
    </citation>
    <scope>NUCLEOTIDE SEQUENCE [LARGE SCALE GENOMIC DNA]</scope>
    <source>
        <strain evidence="2 3">LMG 22037</strain>
    </source>
</reference>
<dbReference type="Pfam" id="PF07876">
    <property type="entry name" value="Dabb"/>
    <property type="match status" value="1"/>
</dbReference>
<dbReference type="RefSeq" id="WP_035482636.1">
    <property type="nucleotide sequence ID" value="NZ_CADFGL010000030.1"/>
</dbReference>
<sequence length="107" mass="11836">MIRHIVMWKLRGDSPAERDAARRLVKTSVEAMRGEIPGMLSIELGLDTSGVEYACDAVLVADFASQSALEGYATHPAHLRMKAALGDIRVARYQVDYAIEDSRHAHQ</sequence>
<accession>A0A6J5B069</accession>
<name>A0A6J5B069_9BURK</name>
<dbReference type="PANTHER" id="PTHR37832:SF1">
    <property type="entry name" value="STRESS-RESPONSE A_B BARREL DOMAIN-CONTAINING PROTEIN"/>
    <property type="match status" value="1"/>
</dbReference>
<evidence type="ECO:0000313" key="2">
    <source>
        <dbReference type="EMBL" id="CAB3686361.1"/>
    </source>
</evidence>
<evidence type="ECO:0000259" key="1">
    <source>
        <dbReference type="PROSITE" id="PS51502"/>
    </source>
</evidence>
<dbReference type="Proteomes" id="UP000494249">
    <property type="component" value="Unassembled WGS sequence"/>
</dbReference>
<dbReference type="InterPro" id="IPR011008">
    <property type="entry name" value="Dimeric_a/b-barrel"/>
</dbReference>
<dbReference type="InterPro" id="IPR013097">
    <property type="entry name" value="Dabb"/>
</dbReference>
<dbReference type="AlphaFoldDB" id="A0A6J5B069"/>
<dbReference type="PANTHER" id="PTHR37832">
    <property type="entry name" value="BLL2683 PROTEIN"/>
    <property type="match status" value="1"/>
</dbReference>
<dbReference type="EMBL" id="CADIKB010000010">
    <property type="protein sequence ID" value="CAB3686361.1"/>
    <property type="molecule type" value="Genomic_DNA"/>
</dbReference>
<evidence type="ECO:0000313" key="3">
    <source>
        <dbReference type="Proteomes" id="UP000494249"/>
    </source>
</evidence>
<feature type="domain" description="Stress-response A/B barrel" evidence="1">
    <location>
        <begin position="2"/>
        <end position="97"/>
    </location>
</feature>
<dbReference type="PROSITE" id="PS51502">
    <property type="entry name" value="S_R_A_B_BARREL"/>
    <property type="match status" value="1"/>
</dbReference>
<organism evidence="2 3">
    <name type="scientific">Paraburkholderia phenoliruptrix</name>
    <dbReference type="NCBI Taxonomy" id="252970"/>
    <lineage>
        <taxon>Bacteria</taxon>
        <taxon>Pseudomonadati</taxon>
        <taxon>Pseudomonadota</taxon>
        <taxon>Betaproteobacteria</taxon>
        <taxon>Burkholderiales</taxon>
        <taxon>Burkholderiaceae</taxon>
        <taxon>Paraburkholderia</taxon>
    </lineage>
</organism>
<dbReference type="SMART" id="SM00886">
    <property type="entry name" value="Dabb"/>
    <property type="match status" value="1"/>
</dbReference>
<gene>
    <name evidence="2" type="ORF">LMG22037_02746</name>
</gene>
<protein>
    <recommendedName>
        <fullName evidence="1">Stress-response A/B barrel domain-containing protein</fullName>
    </recommendedName>
</protein>